<evidence type="ECO:0000256" key="8">
    <source>
        <dbReference type="ARBA" id="ARBA00022801"/>
    </source>
</evidence>
<dbReference type="OrthoDB" id="287365at2"/>
<dbReference type="GO" id="GO:0016052">
    <property type="term" value="P:carbohydrate catabolic process"/>
    <property type="evidence" value="ECO:0007669"/>
    <property type="project" value="TreeGrafter"/>
</dbReference>
<gene>
    <name evidence="14" type="ORF">Scani_39870</name>
</gene>
<dbReference type="GO" id="GO:0005576">
    <property type="term" value="C:extracellular region"/>
    <property type="evidence" value="ECO:0007669"/>
    <property type="project" value="UniProtKB-SubCell"/>
</dbReference>
<sequence length="258" mass="27918">MPVPPRRRPPCAPRAALLTVLAAVTVTATLLSSPTPAHAAAPRKHPAGTDQVPGMDVSRYQGTVDWQGAWAKGARWAYVKATEGTTFESPTFPAQFQGAHDAGMIRGAYHFARPDTSGAAQQATHFLDHGGDWKADGGTLPPALDLEYNPSGPDICYGRGPADLVAWIREFSDTVRARTGRAPVLYTTTDWWTRCTGNDTSFGDTNPLWIARYASTPDPLPAGWHAHTFWQYADSGTFPGDQNRFNGSYDDLKAFANG</sequence>
<dbReference type="GO" id="GO:0009253">
    <property type="term" value="P:peptidoglycan catabolic process"/>
    <property type="evidence" value="ECO:0007669"/>
    <property type="project" value="InterPro"/>
</dbReference>
<dbReference type="EMBL" id="BLIN01000005">
    <property type="protein sequence ID" value="GFE07719.1"/>
    <property type="molecule type" value="Genomic_DNA"/>
</dbReference>
<evidence type="ECO:0000256" key="7">
    <source>
        <dbReference type="ARBA" id="ARBA00022638"/>
    </source>
</evidence>
<keyword evidence="10" id="KW-0326">Glycosidase</keyword>
<dbReference type="PANTHER" id="PTHR34135">
    <property type="entry name" value="LYSOZYME"/>
    <property type="match status" value="1"/>
</dbReference>
<dbReference type="Gene3D" id="3.20.20.80">
    <property type="entry name" value="Glycosidases"/>
    <property type="match status" value="1"/>
</dbReference>
<dbReference type="RefSeq" id="WP_159477778.1">
    <property type="nucleotide sequence ID" value="NZ_BAAATH010000022.1"/>
</dbReference>
<dbReference type="InterPro" id="IPR017853">
    <property type="entry name" value="GH"/>
</dbReference>
<evidence type="ECO:0000256" key="12">
    <source>
        <dbReference type="SAM" id="MobiDB-lite"/>
    </source>
</evidence>
<evidence type="ECO:0000256" key="13">
    <source>
        <dbReference type="SAM" id="SignalP"/>
    </source>
</evidence>
<feature type="signal peptide" evidence="13">
    <location>
        <begin position="1"/>
        <end position="39"/>
    </location>
</feature>
<keyword evidence="8" id="KW-0378">Hydrolase</keyword>
<organism evidence="14 15">
    <name type="scientific">Streptomyces caniferus</name>
    <dbReference type="NCBI Taxonomy" id="285557"/>
    <lineage>
        <taxon>Bacteria</taxon>
        <taxon>Bacillati</taxon>
        <taxon>Actinomycetota</taxon>
        <taxon>Actinomycetes</taxon>
        <taxon>Kitasatosporales</taxon>
        <taxon>Streptomycetaceae</taxon>
        <taxon>Streptomyces</taxon>
    </lineage>
</organism>
<evidence type="ECO:0000256" key="6">
    <source>
        <dbReference type="ARBA" id="ARBA00022529"/>
    </source>
</evidence>
<evidence type="ECO:0000313" key="15">
    <source>
        <dbReference type="Proteomes" id="UP000435837"/>
    </source>
</evidence>
<protein>
    <recommendedName>
        <fullName evidence="4">lysozyme</fullName>
        <ecNumber evidence="4">3.2.1.17</ecNumber>
    </recommendedName>
</protein>
<accession>A0A640S8Z4</accession>
<evidence type="ECO:0000256" key="4">
    <source>
        <dbReference type="ARBA" id="ARBA00012732"/>
    </source>
</evidence>
<keyword evidence="5" id="KW-0964">Secreted</keyword>
<evidence type="ECO:0000256" key="5">
    <source>
        <dbReference type="ARBA" id="ARBA00022525"/>
    </source>
</evidence>
<comment type="similarity">
    <text evidence="3">Belongs to the glycosyl hydrolase 25 family.</text>
</comment>
<evidence type="ECO:0000256" key="10">
    <source>
        <dbReference type="ARBA" id="ARBA00023295"/>
    </source>
</evidence>
<evidence type="ECO:0000256" key="11">
    <source>
        <dbReference type="ARBA" id="ARBA00055588"/>
    </source>
</evidence>
<dbReference type="GO" id="GO:0042742">
    <property type="term" value="P:defense response to bacterium"/>
    <property type="evidence" value="ECO:0007669"/>
    <property type="project" value="UniProtKB-KW"/>
</dbReference>
<dbReference type="PANTHER" id="PTHR34135:SF2">
    <property type="entry name" value="LYSOZYME"/>
    <property type="match status" value="1"/>
</dbReference>
<dbReference type="Proteomes" id="UP000435837">
    <property type="component" value="Unassembled WGS sequence"/>
</dbReference>
<reference evidence="14 15" key="1">
    <citation type="submission" date="2019-12" db="EMBL/GenBank/DDBJ databases">
        <title>Whole genome shotgun sequence of Streptomyces caniferus NBRC 15389.</title>
        <authorList>
            <person name="Ichikawa N."/>
            <person name="Kimura A."/>
            <person name="Kitahashi Y."/>
            <person name="Komaki H."/>
            <person name="Tamura T."/>
        </authorList>
    </citation>
    <scope>NUCLEOTIDE SEQUENCE [LARGE SCALE GENOMIC DNA]</scope>
    <source>
        <strain evidence="14 15">NBRC 15389</strain>
    </source>
</reference>
<dbReference type="FunFam" id="3.20.20.80:FF:000060">
    <property type="entry name" value="Lysozyme M1"/>
    <property type="match status" value="1"/>
</dbReference>
<keyword evidence="6" id="KW-0929">Antimicrobial</keyword>
<evidence type="ECO:0000256" key="2">
    <source>
        <dbReference type="ARBA" id="ARBA00004613"/>
    </source>
</evidence>
<dbReference type="CDD" id="cd06412">
    <property type="entry name" value="GH25_CH-type"/>
    <property type="match status" value="1"/>
</dbReference>
<dbReference type="EC" id="3.2.1.17" evidence="4"/>
<dbReference type="GO" id="GO:0016998">
    <property type="term" value="P:cell wall macromolecule catabolic process"/>
    <property type="evidence" value="ECO:0007669"/>
    <property type="project" value="InterPro"/>
</dbReference>
<dbReference type="GO" id="GO:0031640">
    <property type="term" value="P:killing of cells of another organism"/>
    <property type="evidence" value="ECO:0007669"/>
    <property type="project" value="UniProtKB-KW"/>
</dbReference>
<evidence type="ECO:0000256" key="9">
    <source>
        <dbReference type="ARBA" id="ARBA00023157"/>
    </source>
</evidence>
<keyword evidence="9" id="KW-1015">Disulfide bond</keyword>
<keyword evidence="7" id="KW-0081">Bacteriolytic enzyme</keyword>
<feature type="chain" id="PRO_5024994360" description="lysozyme" evidence="13">
    <location>
        <begin position="40"/>
        <end position="258"/>
    </location>
</feature>
<comment type="caution">
    <text evidence="14">The sequence shown here is derived from an EMBL/GenBank/DDBJ whole genome shotgun (WGS) entry which is preliminary data.</text>
</comment>
<dbReference type="SMART" id="SM00641">
    <property type="entry name" value="Glyco_25"/>
    <property type="match status" value="1"/>
</dbReference>
<proteinExistence type="inferred from homology"/>
<comment type="subcellular location">
    <subcellularLocation>
        <location evidence="2">Secreted</location>
    </subcellularLocation>
</comment>
<dbReference type="AlphaFoldDB" id="A0A640S8Z4"/>
<dbReference type="SUPFAM" id="SSF51445">
    <property type="entry name" value="(Trans)glycosidases"/>
    <property type="match status" value="1"/>
</dbReference>
<evidence type="ECO:0000256" key="1">
    <source>
        <dbReference type="ARBA" id="ARBA00000632"/>
    </source>
</evidence>
<comment type="function">
    <text evidence="11">This enzyme has both lysozyme (acetylmuramidase) and diacetylmuramidase activities.</text>
</comment>
<feature type="region of interest" description="Disordered" evidence="12">
    <location>
        <begin position="34"/>
        <end position="53"/>
    </location>
</feature>
<dbReference type="InterPro" id="IPR018077">
    <property type="entry name" value="Glyco_hydro_fam25_subgr"/>
</dbReference>
<dbReference type="GO" id="GO:0003796">
    <property type="term" value="F:lysozyme activity"/>
    <property type="evidence" value="ECO:0007669"/>
    <property type="project" value="UniProtKB-EC"/>
</dbReference>
<dbReference type="InterPro" id="IPR002053">
    <property type="entry name" value="Glyco_hydro_25"/>
</dbReference>
<evidence type="ECO:0000256" key="3">
    <source>
        <dbReference type="ARBA" id="ARBA00010646"/>
    </source>
</evidence>
<evidence type="ECO:0000313" key="14">
    <source>
        <dbReference type="EMBL" id="GFE07719.1"/>
    </source>
</evidence>
<name>A0A640S8Z4_9ACTN</name>
<dbReference type="Pfam" id="PF01183">
    <property type="entry name" value="Glyco_hydro_25"/>
    <property type="match status" value="1"/>
</dbReference>
<comment type="catalytic activity">
    <reaction evidence="1">
        <text>Hydrolysis of (1-&gt;4)-beta-linkages between N-acetylmuramic acid and N-acetyl-D-glucosamine residues in a peptidoglycan and between N-acetyl-D-glucosamine residues in chitodextrins.</text>
        <dbReference type="EC" id="3.2.1.17"/>
    </reaction>
</comment>
<keyword evidence="13" id="KW-0732">Signal</keyword>
<dbReference type="PROSITE" id="PS51904">
    <property type="entry name" value="GLYCOSYL_HYDROL_F25_2"/>
    <property type="match status" value="1"/>
</dbReference>